<evidence type="ECO:0000256" key="2">
    <source>
        <dbReference type="ARBA" id="ARBA00022553"/>
    </source>
</evidence>
<evidence type="ECO:0000256" key="9">
    <source>
        <dbReference type="ARBA" id="ARBA00022952"/>
    </source>
</evidence>
<evidence type="ECO:0000256" key="6">
    <source>
        <dbReference type="ARBA" id="ARBA00022812"/>
    </source>
</evidence>
<dbReference type="EMBL" id="MH251869">
    <property type="protein sequence ID" value="AYP67491.1"/>
    <property type="molecule type" value="Genomic_DNA"/>
</dbReference>
<evidence type="ECO:0000256" key="7">
    <source>
        <dbReference type="ARBA" id="ARBA00022844"/>
    </source>
</evidence>
<comment type="similarity">
    <text evidence="15">Belongs to the papillomaviridae L2 protein family.</text>
</comment>
<keyword evidence="2 15" id="KW-0597">Phosphoprotein</keyword>
<keyword evidence="9 15" id="KW-1177">Microtubular inwards viral transport</keyword>
<keyword evidence="13 15" id="KW-1015">Disulfide bond</keyword>
<evidence type="ECO:0000256" key="14">
    <source>
        <dbReference type="ARBA" id="ARBA00023296"/>
    </source>
</evidence>
<keyword evidence="11 15" id="KW-1176">Cytoplasmic inwards viral transport</keyword>
<keyword evidence="4 15" id="KW-1048">Host nucleus</keyword>
<evidence type="ECO:0000256" key="1">
    <source>
        <dbReference type="ARBA" id="ARBA00022524"/>
    </source>
</evidence>
<dbReference type="EMBL" id="MH251868">
    <property type="protein sequence ID" value="AYP67484.1"/>
    <property type="molecule type" value="Genomic_DNA"/>
</dbReference>
<accession>A0A3G3BTJ0</accession>
<sequence length="527" mass="57370">MVRAARRKRASEDDLYRGCLAGQDCPTDIKNKYEQNTLADRILKWVSSFLYFGTLGISSGRGSGGAGGYTRLGTVESGGGVRPGKGPNVARPTVIVYALGPAGAPIDPAAPDSAIVPLLESSGGSTTTDLIPGGGEIEIIAEVHPPPTIGDPDIVIGEPDEPPILEVTPETHPASRVRYSTSKHDNPAFNAYVASSQLPGETSAADNVYIMHGFNGDYVGPATTDTVFEEIELQDIGVPESPPSAITPDSAFRTVLNRFQRRLYNRRLVQQVKLTDRTFLTHPSRLVRWEFENPAFDESLSLLFEQDVNEVAAAPAEEFQDIVKLSRPFFSEKEGLVRVSRLGQRGTIRTRSGLQIGGHVHYFTDISPIRPVEDIEMQTFGEVSGDSIIMQPLGESTFINADVTIDANLNEGLLQYSDSVLEDDYNEDFSHVRLEVTTGRSTSIITVPDGIPPGSVKMFINDANSTVTPVPPDANGNAFTPITPRVPLTPLSPAYTPTIIIDFEDGSATFFLHPSLLRKHKHKHWFF</sequence>
<gene>
    <name evidence="15 17" type="primary">L2</name>
</gene>
<keyword evidence="6" id="KW-1040">Host Golgi apparatus</keyword>
<dbReference type="EMBL" id="MH251867">
    <property type="protein sequence ID" value="AYP67477.1"/>
    <property type="molecule type" value="Genomic_DNA"/>
</dbReference>
<dbReference type="GO" id="GO:0075732">
    <property type="term" value="P:viral penetration into host nucleus"/>
    <property type="evidence" value="ECO:0007669"/>
    <property type="project" value="UniProtKB-KW"/>
</dbReference>
<protein>
    <recommendedName>
        <fullName evidence="15">Minor capsid protein L2</fullName>
    </recommendedName>
</protein>
<proteinExistence type="inferred from homology"/>
<keyword evidence="7 15" id="KW-0946">Virion</keyword>
<keyword evidence="3 15" id="KW-0167">Capsid protein</keyword>
<dbReference type="HAMAP" id="MF_04003">
    <property type="entry name" value="PPV_L2"/>
    <property type="match status" value="1"/>
</dbReference>
<evidence type="ECO:0000256" key="13">
    <source>
        <dbReference type="ARBA" id="ARBA00023157"/>
    </source>
</evidence>
<comment type="subunit">
    <text evidence="15">Interacts with major capsid protein L1. Interacts with E2; this interaction inhibits E2 transcriptional activity but not the DNA replication function E2. Interacts with host HSPA8; this interaction is required for L2 nuclear translocation. Interacts with host importins KPNB2 and KPNB3. Forms a complex with importin alpha2-beta1 heterodimers via interaction with the importin alpha2 adapter. Interacts with host DYNLT1; this interaction is essential for virus intracellular transport during entry. Interacts (via C-terminus) with host retromer subunits VPS35 AND VPS29.</text>
</comment>
<evidence type="ECO:0000256" key="8">
    <source>
        <dbReference type="ARBA" id="ARBA00022921"/>
    </source>
</evidence>
<evidence type="ECO:0000256" key="15">
    <source>
        <dbReference type="HAMAP-Rule" id="MF_04003"/>
    </source>
</evidence>
<evidence type="ECO:0000256" key="4">
    <source>
        <dbReference type="ARBA" id="ARBA00022562"/>
    </source>
</evidence>
<dbReference type="GO" id="GO:0075521">
    <property type="term" value="P:microtubule-dependent intracellular transport of viral material towards nucleus"/>
    <property type="evidence" value="ECO:0007669"/>
    <property type="project" value="UniProtKB-UniRule"/>
</dbReference>
<keyword evidence="10" id="KW-1039">Host endosome</keyword>
<keyword evidence="12 15" id="KW-0238">DNA-binding</keyword>
<dbReference type="InterPro" id="IPR000784">
    <property type="entry name" value="Late_L2"/>
</dbReference>
<organism evidence="17">
    <name type="scientific">Bos taurus papillomavirus 10</name>
    <dbReference type="NCBI Taxonomy" id="453461"/>
    <lineage>
        <taxon>Viruses</taxon>
        <taxon>Monodnaviria</taxon>
        <taxon>Shotokuvirae</taxon>
        <taxon>Cossaviricota</taxon>
        <taxon>Papovaviricetes</taxon>
        <taxon>Zurhausenvirales</taxon>
        <taxon>Papillomaviridae</taxon>
        <taxon>Firstpapillomavirinae</taxon>
        <taxon>Xipapillomavirus</taxon>
        <taxon>Xipapillomavirus 1</taxon>
    </lineage>
</organism>
<dbReference type="GO" id="GO:0043657">
    <property type="term" value="C:host cell"/>
    <property type="evidence" value="ECO:0007669"/>
    <property type="project" value="GOC"/>
</dbReference>
<dbReference type="GO" id="GO:0042025">
    <property type="term" value="C:host cell nucleus"/>
    <property type="evidence" value="ECO:0007669"/>
    <property type="project" value="UniProtKB-SubCell"/>
</dbReference>
<evidence type="ECO:0000313" key="16">
    <source>
        <dbReference type="EMBL" id="AYP67477.1"/>
    </source>
</evidence>
<dbReference type="Pfam" id="PF00513">
    <property type="entry name" value="Late_protein_L2"/>
    <property type="match status" value="1"/>
</dbReference>
<dbReference type="GO" id="GO:0019028">
    <property type="term" value="C:viral capsid"/>
    <property type="evidence" value="ECO:0007669"/>
    <property type="project" value="UniProtKB-UniRule"/>
</dbReference>
<reference evidence="17" key="1">
    <citation type="submission" date="2018-04" db="EMBL/GenBank/DDBJ databases">
        <title>An Outbreak of Teat Papillomatosis in Dairy Herds: First Detection of BPV type 10 in China.</title>
        <authorList>
            <person name="Dong J."/>
            <person name="Zhu W."/>
        </authorList>
    </citation>
    <scope>NUCLEOTIDE SEQUENCE</scope>
    <source>
        <strain evidence="16">CN2017SD-P316</strain>
        <strain evidence="17">CN2017SD-P332</strain>
        <strain evidence="18">CN2017SD-P348</strain>
    </source>
</reference>
<keyword evidence="5 15" id="KW-0945">Host-virus interaction</keyword>
<keyword evidence="14 15" id="KW-1160">Virus entry into host cell</keyword>
<evidence type="ECO:0000256" key="11">
    <source>
        <dbReference type="ARBA" id="ARBA00023120"/>
    </source>
</evidence>
<dbReference type="GO" id="GO:0003677">
    <property type="term" value="F:DNA binding"/>
    <property type="evidence" value="ECO:0007669"/>
    <property type="project" value="UniProtKB-UniRule"/>
</dbReference>
<evidence type="ECO:0000256" key="3">
    <source>
        <dbReference type="ARBA" id="ARBA00022561"/>
    </source>
</evidence>
<keyword evidence="1 15" id="KW-1163">Viral penetration into host nucleus</keyword>
<dbReference type="GO" id="GO:0005198">
    <property type="term" value="F:structural molecule activity"/>
    <property type="evidence" value="ECO:0007669"/>
    <property type="project" value="UniProtKB-UniRule"/>
</dbReference>
<evidence type="ECO:0000256" key="12">
    <source>
        <dbReference type="ARBA" id="ARBA00023125"/>
    </source>
</evidence>
<evidence type="ECO:0000256" key="10">
    <source>
        <dbReference type="ARBA" id="ARBA00023046"/>
    </source>
</evidence>
<evidence type="ECO:0000313" key="18">
    <source>
        <dbReference type="EMBL" id="AYP67491.1"/>
    </source>
</evidence>
<name>A0A3G3BTJ0_9PAPI</name>
<comment type="subcellular location">
    <subcellularLocation>
        <location evidence="15">Virion</location>
    </subcellularLocation>
    <subcellularLocation>
        <location evidence="15">Host nucleus</location>
    </subcellularLocation>
</comment>
<evidence type="ECO:0000313" key="17">
    <source>
        <dbReference type="EMBL" id="AYP67484.1"/>
    </source>
</evidence>
<comment type="function">
    <text evidence="15">Minor protein of the capsid that localizes along the inner surface of the virion, within the central cavities beneath the L1 pentamers. Plays a role in capsid stabilization through interaction with the major capsid protein L1. Once the virion enters the host cell, L2 escorts the genomic DNA into the nucleus by promoting escape from the endosomal compartments and traffic through the host Golgi network. Mechanistically, the C-terminus of L2 possesses a cell-penetrating peptide that protudes from the host endosome, interacts with host cytoplasmic retromer cargo and thereby mediates the capsid delivery to the host trans-Golgi network. Plays a role through its interaction with host dynein in the intracellular microtubule-dependent transport of viral capsid toward the nucleus. Mediates the viral genome import into the nucleus through binding to host importins. Once within the nucleus, L2 localizes viral genomes to host PML bodies in order to activate early gene expression for establishment of infection. Later on, promotes late gene expression by interacting with the viral E2 protein and by inhibiting its transcriptional activation functions. During virion assembly, encapsidates the genome by direct interaction with the viral DNA.</text>
</comment>
<evidence type="ECO:0000256" key="5">
    <source>
        <dbReference type="ARBA" id="ARBA00022581"/>
    </source>
</evidence>
<feature type="disulfide bond" evidence="15">
    <location>
        <begin position="19"/>
        <end position="25"/>
    </location>
</feature>
<comment type="PTM">
    <text evidence="15">Highly phosphorylated.</text>
</comment>
<keyword evidence="8 15" id="KW-0426">Late protein</keyword>
<comment type="caution">
    <text evidence="15">Lacks conserved residue(s) required for the propagation of feature annotation.</text>
</comment>
<dbReference type="GO" id="GO:0046718">
    <property type="term" value="P:symbiont entry into host cell"/>
    <property type="evidence" value="ECO:0007669"/>
    <property type="project" value="UniProtKB-KW"/>
</dbReference>